<dbReference type="EMBL" id="JAAAUY010000565">
    <property type="protein sequence ID" value="KAF9328428.1"/>
    <property type="molecule type" value="Genomic_DNA"/>
</dbReference>
<accession>A0A9P5VJN0</accession>
<dbReference type="AlphaFoldDB" id="A0A9P5VJN0"/>
<evidence type="ECO:0000256" key="2">
    <source>
        <dbReference type="SAM" id="Phobius"/>
    </source>
</evidence>
<dbReference type="Proteomes" id="UP000696485">
    <property type="component" value="Unassembled WGS sequence"/>
</dbReference>
<gene>
    <name evidence="3" type="ORF">BG006_008384</name>
</gene>
<evidence type="ECO:0000313" key="4">
    <source>
        <dbReference type="Proteomes" id="UP000696485"/>
    </source>
</evidence>
<keyword evidence="2" id="KW-1133">Transmembrane helix</keyword>
<feature type="region of interest" description="Disordered" evidence="1">
    <location>
        <begin position="591"/>
        <end position="635"/>
    </location>
</feature>
<comment type="caution">
    <text evidence="3">The sequence shown here is derived from an EMBL/GenBank/DDBJ whole genome shotgun (WGS) entry which is preliminary data.</text>
</comment>
<protein>
    <submittedName>
        <fullName evidence="3">Uncharacterized protein</fullName>
    </submittedName>
</protein>
<sequence>MIADVIIDKPKPTVTNIQSYQWIQCHGLSTQIWWIVVAGSVPLLLIIFGVILAFKTRNVTYLWNEASQISLFFPSEIYMATFYISIIGIYFTASLALVVLFAPKFYNLWRVRHDDDDDDEGSFVIHGHGKFGQPALRGVTDIHQAARVAGIRGGGLGDDLGSGTFIRSPADLQTTPSTRPASADRSLIIPTTALPETDQLSAQEIAMPAANEHNQLDQVLGVATPISITDYSQRRYRGNSADGWVSRVIPKLDERGEVVSPTDNNRGVRDLKGTFIDSSEITAFRQLQGEGLSENIASSSSTVLPNKDSGNLAEQYSCHNEASMYPDIQQEEEVVVVPGHGAHRMLEAYAFHLPIRVQKSRLANLLSHWCMSTIILIPQAHAFLAVDSIDGKSSSHLMLSMTQVPNEGGDEGDPSDGKAKGVLNNYEPILRITTANSGSLLIRFASQARFDGWMGLFSDEDRVALVPKSSSAPSVFVRHDGYSMDDYSGQQQGQFSENEWRLTNIPLPPITNEQLLQHTVPHLMNTNNPEQPPQLQSYHLPDQIPFPESMDTIQEQAVRGQDLEGQYQEAPGDSTSLPYLIAQGVPQFVLPIPQNAQPPEQKTNLRPTDPILDEDDDEEDNLYDPEFGIGGNGQRRYRPRTKLCSDILSSGGGAHSRPISSTKSSISSGSDSSLPVIPSAAVISAAAAAVSVGWSESEALAAAMADPDLLLSKVTFNPTPPIPSNRRRIGSGISLSSSFRIGSSSKSRPLSSMNEAHSPSLPDLRQSSSSSARTRGPARSSGCVSTSSGRQDHIREPSATYVSDGKPEGSRHALTQPQSLSDRVLLRSAPAPVHASSFMAGDRLSSPYSSPTIAGPCTTVASDPVKNGGTITTFENWMMSHASEPAIPKTRLSLEGRGVDLVNAASLEEVVAPLSHFPVEEASSAALESSAL</sequence>
<feature type="region of interest" description="Disordered" evidence="1">
    <location>
        <begin position="649"/>
        <end position="671"/>
    </location>
</feature>
<proteinExistence type="predicted"/>
<name>A0A9P5VJN0_9FUNG</name>
<evidence type="ECO:0000313" key="3">
    <source>
        <dbReference type="EMBL" id="KAF9328428.1"/>
    </source>
</evidence>
<keyword evidence="2" id="KW-0812">Transmembrane</keyword>
<keyword evidence="4" id="KW-1185">Reference proteome</keyword>
<feature type="transmembrane region" description="Helical" evidence="2">
    <location>
        <begin position="32"/>
        <end position="54"/>
    </location>
</feature>
<keyword evidence="2" id="KW-0472">Membrane</keyword>
<feature type="compositionally biased region" description="Low complexity" evidence="1">
    <location>
        <begin position="656"/>
        <end position="671"/>
    </location>
</feature>
<reference evidence="3" key="1">
    <citation type="journal article" date="2020" name="Fungal Divers.">
        <title>Resolving the Mortierellaceae phylogeny through synthesis of multi-gene phylogenetics and phylogenomics.</title>
        <authorList>
            <person name="Vandepol N."/>
            <person name="Liber J."/>
            <person name="Desiro A."/>
            <person name="Na H."/>
            <person name="Kennedy M."/>
            <person name="Barry K."/>
            <person name="Grigoriev I.V."/>
            <person name="Miller A.N."/>
            <person name="O'Donnell K."/>
            <person name="Stajich J.E."/>
            <person name="Bonito G."/>
        </authorList>
    </citation>
    <scope>NUCLEOTIDE SEQUENCE</scope>
    <source>
        <strain evidence="3">NVP1</strain>
    </source>
</reference>
<feature type="non-terminal residue" evidence="3">
    <location>
        <position position="932"/>
    </location>
</feature>
<feature type="compositionally biased region" description="Polar residues" evidence="1">
    <location>
        <begin position="594"/>
        <end position="606"/>
    </location>
</feature>
<feature type="transmembrane region" description="Helical" evidence="2">
    <location>
        <begin position="77"/>
        <end position="102"/>
    </location>
</feature>
<feature type="compositionally biased region" description="Low complexity" evidence="1">
    <location>
        <begin position="758"/>
        <end position="782"/>
    </location>
</feature>
<feature type="compositionally biased region" description="Low complexity" evidence="1">
    <location>
        <begin position="739"/>
        <end position="748"/>
    </location>
</feature>
<organism evidence="3 4">
    <name type="scientific">Podila minutissima</name>
    <dbReference type="NCBI Taxonomy" id="64525"/>
    <lineage>
        <taxon>Eukaryota</taxon>
        <taxon>Fungi</taxon>
        <taxon>Fungi incertae sedis</taxon>
        <taxon>Mucoromycota</taxon>
        <taxon>Mortierellomycotina</taxon>
        <taxon>Mortierellomycetes</taxon>
        <taxon>Mortierellales</taxon>
        <taxon>Mortierellaceae</taxon>
        <taxon>Podila</taxon>
    </lineage>
</organism>
<evidence type="ECO:0000256" key="1">
    <source>
        <dbReference type="SAM" id="MobiDB-lite"/>
    </source>
</evidence>
<feature type="compositionally biased region" description="Acidic residues" evidence="1">
    <location>
        <begin position="611"/>
        <end position="623"/>
    </location>
</feature>
<feature type="region of interest" description="Disordered" evidence="1">
    <location>
        <begin position="739"/>
        <end position="821"/>
    </location>
</feature>